<evidence type="ECO:0000256" key="5">
    <source>
        <dbReference type="ARBA" id="ARBA00023015"/>
    </source>
</evidence>
<dbReference type="GO" id="GO:0006508">
    <property type="term" value="P:proteolysis"/>
    <property type="evidence" value="ECO:0007669"/>
    <property type="project" value="InterPro"/>
</dbReference>
<evidence type="ECO:0000256" key="3">
    <source>
        <dbReference type="ARBA" id="ARBA00022723"/>
    </source>
</evidence>
<keyword evidence="14" id="KW-1185">Reference proteome</keyword>
<dbReference type="GO" id="GO:0006351">
    <property type="term" value="P:DNA-templated transcription"/>
    <property type="evidence" value="ECO:0007669"/>
    <property type="project" value="InterPro"/>
</dbReference>
<feature type="region of interest" description="Disordered" evidence="10">
    <location>
        <begin position="559"/>
        <end position="580"/>
    </location>
</feature>
<dbReference type="InterPro" id="IPR052202">
    <property type="entry name" value="Yeast_MetPath_Reg"/>
</dbReference>
<dbReference type="AlphaFoldDB" id="A0A395SB19"/>
<keyword evidence="4" id="KW-0862">Zinc</keyword>
<dbReference type="SMART" id="SM00906">
    <property type="entry name" value="Fungal_trans"/>
    <property type="match status" value="1"/>
</dbReference>
<dbReference type="PROSITE" id="PS52035">
    <property type="entry name" value="PEPTIDASE_M14"/>
    <property type="match status" value="1"/>
</dbReference>
<dbReference type="GO" id="GO:0045944">
    <property type="term" value="P:positive regulation of transcription by RNA polymerase II"/>
    <property type="evidence" value="ECO:0007669"/>
    <property type="project" value="TreeGrafter"/>
</dbReference>
<sequence>MSLRAVFTSGLLYVGLATAQQTYAKNQVVVVNDSEEASKNFQNVDGVKLESPAFTDPKSVPAGFKNGTSGPTDDATLEYFLQSLASRNDWLTYKNPAFKSDEGRSIPYVYLSTSTQPEVKANSSSTEKLRVYLQGGVHGNEPGGDQALLALLGKFDANSTWTVSILEKMDIMILPRYNPDGVAYFQRVLATGYDPNRDHIRFASQQTRDVKALITDFHPHIAVDAHEFGATRPFGDNKQWHQAVDGQFDAMKNLNIHKDIREYSESVFAPRIAGAMEKRKLRWSPYIVGSAAEPLVFTQLDTQARAGDVSLALTQAMVFLTETRGIMLGGQNFQRRVVSGLTMIEAIVQTAADKAEEVYEVIEGARRKVVESDEDIIINDTYQPENRTWDMIEVETGKLVKVPIEFLSSTPVKANLTRSRPEAYVFPQAWKEAADRLRLVGVKVDQLRSEFKGEVEALNVTSIDVGDTVYHGTVLNTVTTETKRKEITMPAGSFWVSTRQPAAAYAFVVLEPENIDSYATFNILPVNVGDEYPVYRVMAYLEDRVAELELALQGRGTDTESLAGSRISQNATESTPEPRQSTDLNLLSLLIPEPSDVQDKGSYGYQALLGTITVPERTKFPPKSTTIQLAATYFEHSNFFSPILCEESFQSIIDILYQDLANVDQGKSIPRFQLCMVLAIAIRLLNRMDSAVPTTASDSFFASAIGILTERPQATWKGNLEHLQNLLLIVQYTIFASNLSAAWHFIGLATRLAIDLDLLNETRLSGDHNQEAVLDAETNKRRRVFWSTYILETNLCVVLNRPRSIPDEAVFTPLPSTNGPESCSPLANHCIQFRQLEYEIYHTLNYKPPANGAFFDYKVWKAGMKDRLVQWHATVPPVDVRSKLAPQNFFDGALYMTLVSLFSPSRHFPELSESELRDLAQYASTSIELYREGFREGKLRFYWRTTPNLFQSGAALVHCIKSLTLQGSVFDVNTLKSRATVCSTVLWGMAERYSPGTVYRDRFDELLASLSDVTADLSVELSNDFPFGQYAIPPLDLNGTAAMWTSTPPTLDPWLFDPT</sequence>
<keyword evidence="3" id="KW-0479">Metal-binding</keyword>
<dbReference type="GO" id="GO:0005634">
    <property type="term" value="C:nucleus"/>
    <property type="evidence" value="ECO:0007669"/>
    <property type="project" value="UniProtKB-SubCell"/>
</dbReference>
<reference evidence="13 14" key="1">
    <citation type="journal article" date="2018" name="PLoS Pathog.">
        <title>Evolution of structural diversity of trichothecenes, a family of toxins produced by plant pathogenic and entomopathogenic fungi.</title>
        <authorList>
            <person name="Proctor R.H."/>
            <person name="McCormick S.P."/>
            <person name="Kim H.S."/>
            <person name="Cardoza R.E."/>
            <person name="Stanley A.M."/>
            <person name="Lindo L."/>
            <person name="Kelly A."/>
            <person name="Brown D.W."/>
            <person name="Lee T."/>
            <person name="Vaughan M.M."/>
            <person name="Alexander N.J."/>
            <person name="Busman M."/>
            <person name="Gutierrez S."/>
        </authorList>
    </citation>
    <scope>NUCLEOTIDE SEQUENCE [LARGE SCALE GENOMIC DNA]</scope>
    <source>
        <strain evidence="13 14">NRRL 3299</strain>
    </source>
</reference>
<comment type="similarity">
    <text evidence="2 9">Belongs to the peptidase M14 family.</text>
</comment>
<feature type="chain" id="PRO_5017310342" evidence="11">
    <location>
        <begin position="20"/>
        <end position="1059"/>
    </location>
</feature>
<dbReference type="GO" id="GO:0004181">
    <property type="term" value="F:metallocarboxypeptidase activity"/>
    <property type="evidence" value="ECO:0007669"/>
    <property type="project" value="InterPro"/>
</dbReference>
<keyword evidence="11" id="KW-0732">Signal</keyword>
<dbReference type="Pfam" id="PF00246">
    <property type="entry name" value="Peptidase_M14"/>
    <property type="match status" value="1"/>
</dbReference>
<dbReference type="Proteomes" id="UP000266152">
    <property type="component" value="Unassembled WGS sequence"/>
</dbReference>
<evidence type="ECO:0000256" key="8">
    <source>
        <dbReference type="ARBA" id="ARBA00023242"/>
    </source>
</evidence>
<organism evidence="13 14">
    <name type="scientific">Fusarium sporotrichioides</name>
    <dbReference type="NCBI Taxonomy" id="5514"/>
    <lineage>
        <taxon>Eukaryota</taxon>
        <taxon>Fungi</taxon>
        <taxon>Dikarya</taxon>
        <taxon>Ascomycota</taxon>
        <taxon>Pezizomycotina</taxon>
        <taxon>Sordariomycetes</taxon>
        <taxon>Hypocreomycetidae</taxon>
        <taxon>Hypocreales</taxon>
        <taxon>Nectriaceae</taxon>
        <taxon>Fusarium</taxon>
    </lineage>
</organism>
<proteinExistence type="inferred from homology"/>
<dbReference type="InterPro" id="IPR000834">
    <property type="entry name" value="Peptidase_M14"/>
</dbReference>
<evidence type="ECO:0000313" key="14">
    <source>
        <dbReference type="Proteomes" id="UP000266152"/>
    </source>
</evidence>
<dbReference type="STRING" id="5514.A0A395SB19"/>
<comment type="subcellular location">
    <subcellularLocation>
        <location evidence="1">Nucleus</location>
    </subcellularLocation>
</comment>
<keyword evidence="7" id="KW-0804">Transcription</keyword>
<keyword evidence="13" id="KW-0121">Carboxypeptidase</keyword>
<evidence type="ECO:0000256" key="4">
    <source>
        <dbReference type="ARBA" id="ARBA00022833"/>
    </source>
</evidence>
<evidence type="ECO:0000256" key="9">
    <source>
        <dbReference type="PROSITE-ProRule" id="PRU01379"/>
    </source>
</evidence>
<evidence type="ECO:0000256" key="7">
    <source>
        <dbReference type="ARBA" id="ARBA00023163"/>
    </source>
</evidence>
<dbReference type="EMBL" id="PXOF01000060">
    <property type="protein sequence ID" value="RGP69603.1"/>
    <property type="molecule type" value="Genomic_DNA"/>
</dbReference>
<name>A0A395SB19_FUSSP</name>
<evidence type="ECO:0000256" key="1">
    <source>
        <dbReference type="ARBA" id="ARBA00004123"/>
    </source>
</evidence>
<evidence type="ECO:0000256" key="2">
    <source>
        <dbReference type="ARBA" id="ARBA00005988"/>
    </source>
</evidence>
<evidence type="ECO:0000256" key="6">
    <source>
        <dbReference type="ARBA" id="ARBA00023125"/>
    </source>
</evidence>
<feature type="signal peptide" evidence="11">
    <location>
        <begin position="1"/>
        <end position="19"/>
    </location>
</feature>
<keyword evidence="6" id="KW-0238">DNA-binding</keyword>
<dbReference type="SUPFAM" id="SSF53187">
    <property type="entry name" value="Zn-dependent exopeptidases"/>
    <property type="match status" value="1"/>
</dbReference>
<dbReference type="GO" id="GO:0043565">
    <property type="term" value="F:sequence-specific DNA binding"/>
    <property type="evidence" value="ECO:0007669"/>
    <property type="project" value="TreeGrafter"/>
</dbReference>
<keyword evidence="13" id="KW-0378">Hydrolase</keyword>
<evidence type="ECO:0000313" key="13">
    <source>
        <dbReference type="EMBL" id="RGP69603.1"/>
    </source>
</evidence>
<feature type="domain" description="Peptidase M14" evidence="12">
    <location>
        <begin position="70"/>
        <end position="351"/>
    </location>
</feature>
<accession>A0A395SB19</accession>
<dbReference type="PANTHER" id="PTHR47782">
    <property type="entry name" value="ZN(II)2CYS6 TRANSCRIPTION FACTOR (EUROFUNG)-RELATED"/>
    <property type="match status" value="1"/>
</dbReference>
<feature type="active site" description="Proton donor/acceptor" evidence="9">
    <location>
        <position position="322"/>
    </location>
</feature>
<dbReference type="Pfam" id="PF04082">
    <property type="entry name" value="Fungal_trans"/>
    <property type="match status" value="1"/>
</dbReference>
<dbReference type="PANTHER" id="PTHR47782:SF12">
    <property type="entry name" value="ZN(II)2CYS6 TRANSCRIPTION FACTOR (EUROFUNG)"/>
    <property type="match status" value="1"/>
</dbReference>
<dbReference type="GO" id="GO:0000981">
    <property type="term" value="F:DNA-binding transcription factor activity, RNA polymerase II-specific"/>
    <property type="evidence" value="ECO:0007669"/>
    <property type="project" value="TreeGrafter"/>
</dbReference>
<keyword evidence="13" id="KW-0645">Protease</keyword>
<dbReference type="Gene3D" id="3.40.630.10">
    <property type="entry name" value="Zn peptidases"/>
    <property type="match status" value="1"/>
</dbReference>
<evidence type="ECO:0000256" key="10">
    <source>
        <dbReference type="SAM" id="MobiDB-lite"/>
    </source>
</evidence>
<dbReference type="CDD" id="cd12148">
    <property type="entry name" value="fungal_TF_MHR"/>
    <property type="match status" value="1"/>
</dbReference>
<evidence type="ECO:0000256" key="11">
    <source>
        <dbReference type="SAM" id="SignalP"/>
    </source>
</evidence>
<dbReference type="GO" id="GO:0008270">
    <property type="term" value="F:zinc ion binding"/>
    <property type="evidence" value="ECO:0007669"/>
    <property type="project" value="InterPro"/>
</dbReference>
<dbReference type="InterPro" id="IPR007219">
    <property type="entry name" value="XnlR_reg_dom"/>
</dbReference>
<keyword evidence="5" id="KW-0805">Transcription regulation</keyword>
<evidence type="ECO:0000259" key="12">
    <source>
        <dbReference type="PROSITE" id="PS52035"/>
    </source>
</evidence>
<comment type="caution">
    <text evidence="13">The sequence shown here is derived from an EMBL/GenBank/DDBJ whole genome shotgun (WGS) entry which is preliminary data.</text>
</comment>
<protein>
    <submittedName>
        <fullName evidence="13">Carboxypeptidase 2</fullName>
    </submittedName>
</protein>
<keyword evidence="8" id="KW-0539">Nucleus</keyword>
<gene>
    <name evidence="13" type="ORF">FSPOR_4708</name>
</gene>